<dbReference type="AlphaFoldDB" id="A0A3G9JLU6"/>
<dbReference type="RefSeq" id="WP_125118129.1">
    <property type="nucleotide sequence ID" value="NZ_AP019309.1"/>
</dbReference>
<dbReference type="Pfam" id="PF02492">
    <property type="entry name" value="cobW"/>
    <property type="match status" value="1"/>
</dbReference>
<dbReference type="PANTHER" id="PTHR13748">
    <property type="entry name" value="COBW-RELATED"/>
    <property type="match status" value="1"/>
</dbReference>
<dbReference type="OrthoDB" id="9808822at2"/>
<dbReference type="InterPro" id="IPR003495">
    <property type="entry name" value="CobW/HypB/UreG_nucleotide-bd"/>
</dbReference>
<protein>
    <submittedName>
        <fullName evidence="2">Cobalamin biosynthesis protein CobW</fullName>
    </submittedName>
</protein>
<dbReference type="InterPro" id="IPR051316">
    <property type="entry name" value="Zinc-reg_GTPase_activator"/>
</dbReference>
<feature type="domain" description="CobW/HypB/UreG nucleotide-binding" evidence="1">
    <location>
        <begin position="5"/>
        <end position="173"/>
    </location>
</feature>
<name>A0A3G9JLU6_9FIRM</name>
<dbReference type="InterPro" id="IPR027417">
    <property type="entry name" value="P-loop_NTPase"/>
</dbReference>
<dbReference type="EMBL" id="AP019309">
    <property type="protein sequence ID" value="BBH25158.1"/>
    <property type="molecule type" value="Genomic_DNA"/>
</dbReference>
<reference evidence="2 3" key="1">
    <citation type="submission" date="2018-11" db="EMBL/GenBank/DDBJ databases">
        <title>Novel Erysipelotrichaceae bacterium isolated from small intestine of a swine.</title>
        <authorList>
            <person name="Kim J.S."/>
            <person name="Choe H."/>
            <person name="Lee Y.R."/>
            <person name="Kim K.M."/>
            <person name="Park D.S."/>
        </authorList>
    </citation>
    <scope>NUCLEOTIDE SEQUENCE [LARGE SCALE GENOMIC DNA]</scope>
    <source>
        <strain evidence="2 3">SG0102</strain>
    </source>
</reference>
<accession>A0A3G9JLU6</accession>
<dbReference type="PANTHER" id="PTHR13748:SF62">
    <property type="entry name" value="COBW DOMAIN-CONTAINING PROTEIN"/>
    <property type="match status" value="1"/>
</dbReference>
<dbReference type="Gene3D" id="3.40.50.300">
    <property type="entry name" value="P-loop containing nucleotide triphosphate hydrolases"/>
    <property type="match status" value="1"/>
</dbReference>
<organism evidence="2 3">
    <name type="scientific">Intestinibaculum porci</name>
    <dbReference type="NCBI Taxonomy" id="2487118"/>
    <lineage>
        <taxon>Bacteria</taxon>
        <taxon>Bacillati</taxon>
        <taxon>Bacillota</taxon>
        <taxon>Erysipelotrichia</taxon>
        <taxon>Erysipelotrichales</taxon>
        <taxon>Erysipelotrichaceae</taxon>
        <taxon>Intestinibaculum</taxon>
    </lineage>
</organism>
<dbReference type="InParanoid" id="A0A3G9JLU6"/>
<dbReference type="Proteomes" id="UP000268059">
    <property type="component" value="Chromosome"/>
</dbReference>
<dbReference type="KEGG" id="ebm:SG0102_00920"/>
<evidence type="ECO:0000313" key="2">
    <source>
        <dbReference type="EMBL" id="BBH25158.1"/>
    </source>
</evidence>
<keyword evidence="3" id="KW-1185">Reference proteome</keyword>
<evidence type="ECO:0000259" key="1">
    <source>
        <dbReference type="Pfam" id="PF02492"/>
    </source>
</evidence>
<dbReference type="SUPFAM" id="SSF52540">
    <property type="entry name" value="P-loop containing nucleoside triphosphate hydrolases"/>
    <property type="match status" value="1"/>
</dbReference>
<dbReference type="GO" id="GO:0005737">
    <property type="term" value="C:cytoplasm"/>
    <property type="evidence" value="ECO:0007669"/>
    <property type="project" value="TreeGrafter"/>
</dbReference>
<proteinExistence type="predicted"/>
<evidence type="ECO:0000313" key="3">
    <source>
        <dbReference type="Proteomes" id="UP000268059"/>
    </source>
</evidence>
<sequence length="309" mass="35709">MVKVDLITGFLGAGKTTFIKYYTKYLQKQGLKIAVIENDYGAINVDRMILQDELGDDVDVEMVIGGDPDCRIRRFKTKLISMGMLGYDRVIVEPSGIYDVDEFFDVLHEAPLDQWYEIGNVLAIVDASLEDDLSKESDYVLASEIAYAGKVIFSKVQETTDKQIEETIGHIERALKASHSNRDIRKDIMAKDWRDFTDADYASMMHSDYDLGIFVKKFIKDNHFNSVFYYNRPYRLEDIKKHIQESFHDEKCGHVFRIKGFIETDHGWKEVNATKDMITVNDVKSGQQVIIIIGELLNEKALNQYWEKR</sequence>
<gene>
    <name evidence="2" type="primary">cobW</name>
    <name evidence="2" type="ORF">SG0102_00920</name>
</gene>